<keyword evidence="1" id="KW-0472">Membrane</keyword>
<reference evidence="2 3" key="1">
    <citation type="submission" date="2015-11" db="EMBL/GenBank/DDBJ databases">
        <title>Genomic analysis of 38 Legionella species identifies large and diverse effector repertoires.</title>
        <authorList>
            <person name="Burstein D."/>
            <person name="Amaro F."/>
            <person name="Zusman T."/>
            <person name="Lifshitz Z."/>
            <person name="Cohen O."/>
            <person name="Gilbert J.A."/>
            <person name="Pupko T."/>
            <person name="Shuman H.A."/>
            <person name="Segal G."/>
        </authorList>
    </citation>
    <scope>NUCLEOTIDE SEQUENCE [LARGE SCALE GENOMIC DNA]</scope>
    <source>
        <strain evidence="2 3">ATCC 51914</strain>
    </source>
</reference>
<organism evidence="2 3">
    <name type="scientific">Legionella waltersii</name>
    <dbReference type="NCBI Taxonomy" id="66969"/>
    <lineage>
        <taxon>Bacteria</taxon>
        <taxon>Pseudomonadati</taxon>
        <taxon>Pseudomonadota</taxon>
        <taxon>Gammaproteobacteria</taxon>
        <taxon>Legionellales</taxon>
        <taxon>Legionellaceae</taxon>
        <taxon>Legionella</taxon>
    </lineage>
</organism>
<accession>A0A0W1A4M9</accession>
<dbReference type="EMBL" id="LNZB01000051">
    <property type="protein sequence ID" value="KTD76287.1"/>
    <property type="molecule type" value="Genomic_DNA"/>
</dbReference>
<dbReference type="STRING" id="66969.Lwal_2009"/>
<dbReference type="PATRIC" id="fig|66969.6.peg.2191"/>
<feature type="transmembrane region" description="Helical" evidence="1">
    <location>
        <begin position="55"/>
        <end position="80"/>
    </location>
</feature>
<feature type="transmembrane region" description="Helical" evidence="1">
    <location>
        <begin position="101"/>
        <end position="126"/>
    </location>
</feature>
<feature type="transmembrane region" description="Helical" evidence="1">
    <location>
        <begin position="395"/>
        <end position="415"/>
    </location>
</feature>
<comment type="caution">
    <text evidence="2">The sequence shown here is derived from an EMBL/GenBank/DDBJ whole genome shotgun (WGS) entry which is preliminary data.</text>
</comment>
<dbReference type="Pfam" id="PF16933">
    <property type="entry name" value="PelG"/>
    <property type="match status" value="1"/>
</dbReference>
<dbReference type="RefSeq" id="WP_058480659.1">
    <property type="nucleotide sequence ID" value="NZ_CAAAIQ010000020.1"/>
</dbReference>
<feature type="transmembrane region" description="Helical" evidence="1">
    <location>
        <begin position="331"/>
        <end position="349"/>
    </location>
</feature>
<proteinExistence type="predicted"/>
<keyword evidence="1" id="KW-0812">Transmembrane</keyword>
<dbReference type="InterPro" id="IPR031617">
    <property type="entry name" value="PelG"/>
</dbReference>
<keyword evidence="3" id="KW-1185">Reference proteome</keyword>
<feature type="transmembrane region" description="Helical" evidence="1">
    <location>
        <begin position="132"/>
        <end position="151"/>
    </location>
</feature>
<keyword evidence="1" id="KW-1133">Transmembrane helix</keyword>
<feature type="transmembrane region" description="Helical" evidence="1">
    <location>
        <begin position="232"/>
        <end position="253"/>
    </location>
</feature>
<feature type="transmembrane region" description="Helical" evidence="1">
    <location>
        <begin position="273"/>
        <end position="293"/>
    </location>
</feature>
<evidence type="ECO:0000256" key="1">
    <source>
        <dbReference type="SAM" id="Phobius"/>
    </source>
</evidence>
<feature type="transmembrane region" description="Helical" evidence="1">
    <location>
        <begin position="25"/>
        <end position="49"/>
    </location>
</feature>
<dbReference type="OrthoDB" id="37830at2"/>
<protein>
    <recommendedName>
        <fullName evidence="4">Histidine kinase</fullName>
    </recommendedName>
</protein>
<feature type="transmembrane region" description="Helical" evidence="1">
    <location>
        <begin position="421"/>
        <end position="441"/>
    </location>
</feature>
<feature type="transmembrane region" description="Helical" evidence="1">
    <location>
        <begin position="189"/>
        <end position="211"/>
    </location>
</feature>
<gene>
    <name evidence="2" type="ORF">Lwal_2009</name>
</gene>
<evidence type="ECO:0008006" key="4">
    <source>
        <dbReference type="Google" id="ProtNLM"/>
    </source>
</evidence>
<evidence type="ECO:0000313" key="2">
    <source>
        <dbReference type="EMBL" id="KTD76287.1"/>
    </source>
</evidence>
<evidence type="ECO:0000313" key="3">
    <source>
        <dbReference type="Proteomes" id="UP000054729"/>
    </source>
</evidence>
<name>A0A0W1A4M9_9GAMM</name>
<dbReference type="AlphaFoldDB" id="A0A0W1A4M9"/>
<feature type="transmembrane region" description="Helical" evidence="1">
    <location>
        <begin position="369"/>
        <end position="388"/>
    </location>
</feature>
<dbReference type="Proteomes" id="UP000054729">
    <property type="component" value="Unassembled WGS sequence"/>
</dbReference>
<sequence length="456" mass="52961">MAGIGIQLRRLTQNESLWGVFRANLYSSILSSGSWVISITVLLLIYFFLTYQFGITAFSIQFLVAVTYLASFSLITSGIFQHIIVRYMADRLFDKTPYKIAGFLFSICLVLIVVSLLFALVAVYFLLPEEPIIVKVLMVSTFVTMNLQWIFSNALAGLKEYRLIVMSFFISYITILAFALWLYPERLTGLLISYYVGQVLLMMLFWVHFLRAYPTNRLFNSDWINFCKFRKVLLLSGVMMHLSFWIDKYLFWFSAKTGMPVLGHLRASYIYDLPMFIAFISMLPGLSVFFYEIEANFSRYYHRYYDAIRDGATIDEIEAKHEEQVSMAHDAMLNALKVQGMICLMLIVFSPDIVNCLHLSPLSVYLLRINFLSAFHVALIIGLINLLYYLDKNHYVAYLTTFFFIMNLILTWISLFLEPSWYGYGFLFSSFLTVILGILLLNKAFSRQTYEAFMFN</sequence>
<feature type="transmembrane region" description="Helical" evidence="1">
    <location>
        <begin position="163"/>
        <end position="183"/>
    </location>
</feature>